<dbReference type="EMBL" id="JASUXU010000007">
    <property type="protein sequence ID" value="KAK0325443.1"/>
    <property type="molecule type" value="Genomic_DNA"/>
</dbReference>
<sequence>MNTGNPSRSKANGRKLLPAIALPNKPRPLAKRAHTYHHAPGRGQPQISSKLGPAGDRKVIADVVSERDTEQEEEVAGFLQFCPVCERQIMTPSANILFCSEA</sequence>
<dbReference type="AlphaFoldDB" id="A0AAN6FXV5"/>
<evidence type="ECO:0000256" key="1">
    <source>
        <dbReference type="SAM" id="MobiDB-lite"/>
    </source>
</evidence>
<protein>
    <submittedName>
        <fullName evidence="2">Uncharacterized protein</fullName>
    </submittedName>
</protein>
<feature type="region of interest" description="Disordered" evidence="1">
    <location>
        <begin position="29"/>
        <end position="55"/>
    </location>
</feature>
<reference evidence="2" key="1">
    <citation type="submission" date="2021-12" db="EMBL/GenBank/DDBJ databases">
        <title>Black yeast isolated from Biological Soil Crust.</title>
        <authorList>
            <person name="Kurbessoian T."/>
        </authorList>
    </citation>
    <scope>NUCLEOTIDE SEQUENCE</scope>
    <source>
        <strain evidence="2">CCFEE 5208</strain>
    </source>
</reference>
<proteinExistence type="predicted"/>
<organism evidence="2 3">
    <name type="scientific">Friedmanniomyces endolithicus</name>
    <dbReference type="NCBI Taxonomy" id="329885"/>
    <lineage>
        <taxon>Eukaryota</taxon>
        <taxon>Fungi</taxon>
        <taxon>Dikarya</taxon>
        <taxon>Ascomycota</taxon>
        <taxon>Pezizomycotina</taxon>
        <taxon>Dothideomycetes</taxon>
        <taxon>Dothideomycetidae</taxon>
        <taxon>Mycosphaerellales</taxon>
        <taxon>Teratosphaeriaceae</taxon>
        <taxon>Friedmanniomyces</taxon>
    </lineage>
</organism>
<dbReference type="Pfam" id="PF12855">
    <property type="entry name" value="Ecl1"/>
    <property type="match status" value="1"/>
</dbReference>
<dbReference type="Proteomes" id="UP001168146">
    <property type="component" value="Unassembled WGS sequence"/>
</dbReference>
<evidence type="ECO:0000313" key="2">
    <source>
        <dbReference type="EMBL" id="KAK0325443.1"/>
    </source>
</evidence>
<feature type="compositionally biased region" description="Basic residues" evidence="1">
    <location>
        <begin position="29"/>
        <end position="40"/>
    </location>
</feature>
<gene>
    <name evidence="2" type="ORF">LTR82_003726</name>
</gene>
<accession>A0AAN6FXV5</accession>
<dbReference type="InterPro" id="IPR024368">
    <property type="entry name" value="Ecl1/2/3"/>
</dbReference>
<evidence type="ECO:0000313" key="3">
    <source>
        <dbReference type="Proteomes" id="UP001168146"/>
    </source>
</evidence>
<name>A0AAN6FXV5_9PEZI</name>
<comment type="caution">
    <text evidence="2">The sequence shown here is derived from an EMBL/GenBank/DDBJ whole genome shotgun (WGS) entry which is preliminary data.</text>
</comment>